<dbReference type="InterPro" id="IPR007344">
    <property type="entry name" value="GrpB/CoaE"/>
</dbReference>
<dbReference type="Proteomes" id="UP001235840">
    <property type="component" value="Unassembled WGS sequence"/>
</dbReference>
<sequence length="77" mass="9660">MREYGSWSEQFNLLFRDYLREHEDERKEYEKVKYALANQYRNQRDQYVEGKTEIIWSIMTKANQWSQETGWRGYHDE</sequence>
<dbReference type="PANTHER" id="PTHR34822">
    <property type="entry name" value="GRPB DOMAIN PROTEIN (AFU_ORTHOLOGUE AFUA_1G01530)"/>
    <property type="match status" value="1"/>
</dbReference>
<protein>
    <submittedName>
        <fullName evidence="1">GrpB-like predicted nucleotidyltransferase (UPF0157 family)</fullName>
    </submittedName>
</protein>
<dbReference type="Gene3D" id="3.30.460.10">
    <property type="entry name" value="Beta Polymerase, domain 2"/>
    <property type="match status" value="1"/>
</dbReference>
<keyword evidence="2" id="KW-1185">Reference proteome</keyword>
<gene>
    <name evidence="1" type="ORF">J2S11_001618</name>
</gene>
<accession>A0ABT9VXK9</accession>
<dbReference type="InterPro" id="IPR043519">
    <property type="entry name" value="NT_sf"/>
</dbReference>
<evidence type="ECO:0000313" key="2">
    <source>
        <dbReference type="Proteomes" id="UP001235840"/>
    </source>
</evidence>
<dbReference type="EMBL" id="JAUSTY010000005">
    <property type="protein sequence ID" value="MDQ0165717.1"/>
    <property type="molecule type" value="Genomic_DNA"/>
</dbReference>
<organism evidence="1 2">
    <name type="scientific">Caldalkalibacillus horti</name>
    <dbReference type="NCBI Taxonomy" id="77523"/>
    <lineage>
        <taxon>Bacteria</taxon>
        <taxon>Bacillati</taxon>
        <taxon>Bacillota</taxon>
        <taxon>Bacilli</taxon>
        <taxon>Bacillales</taxon>
        <taxon>Bacillaceae</taxon>
        <taxon>Caldalkalibacillus</taxon>
    </lineage>
</organism>
<name>A0ABT9VXK9_9BACI</name>
<comment type="caution">
    <text evidence="1">The sequence shown here is derived from an EMBL/GenBank/DDBJ whole genome shotgun (WGS) entry which is preliminary data.</text>
</comment>
<dbReference type="Pfam" id="PF04229">
    <property type="entry name" value="GrpB"/>
    <property type="match status" value="1"/>
</dbReference>
<proteinExistence type="predicted"/>
<reference evidence="1 2" key="1">
    <citation type="submission" date="2023-07" db="EMBL/GenBank/DDBJ databases">
        <title>Genomic Encyclopedia of Type Strains, Phase IV (KMG-IV): sequencing the most valuable type-strain genomes for metagenomic binning, comparative biology and taxonomic classification.</title>
        <authorList>
            <person name="Goeker M."/>
        </authorList>
    </citation>
    <scope>NUCLEOTIDE SEQUENCE [LARGE SCALE GENOMIC DNA]</scope>
    <source>
        <strain evidence="1 2">DSM 12751</strain>
    </source>
</reference>
<dbReference type="SUPFAM" id="SSF81301">
    <property type="entry name" value="Nucleotidyltransferase"/>
    <property type="match status" value="1"/>
</dbReference>
<evidence type="ECO:0000313" key="1">
    <source>
        <dbReference type="EMBL" id="MDQ0165717.1"/>
    </source>
</evidence>
<dbReference type="PANTHER" id="PTHR34822:SF1">
    <property type="entry name" value="GRPB FAMILY PROTEIN"/>
    <property type="match status" value="1"/>
</dbReference>